<gene>
    <name evidence="1" type="ORF">V6X51_04915</name>
</gene>
<protein>
    <submittedName>
        <fullName evidence="1">Uncharacterized protein</fullName>
    </submittedName>
</protein>
<comment type="caution">
    <text evidence="1">The sequence shown here is derived from an EMBL/GenBank/DDBJ whole genome shotgun (WGS) entry which is preliminary data.</text>
</comment>
<dbReference type="Proteomes" id="UP001556636">
    <property type="component" value="Unassembled WGS sequence"/>
</dbReference>
<proteinExistence type="predicted"/>
<name>A0ABV3RZ66_9GAMM</name>
<evidence type="ECO:0000313" key="2">
    <source>
        <dbReference type="Proteomes" id="UP001556636"/>
    </source>
</evidence>
<accession>A0ABV3RZ66</accession>
<reference evidence="1 2" key="1">
    <citation type="submission" date="2024-02" db="EMBL/GenBank/DDBJ databases">
        <title>New especies of Spiribacter isolated from saline water.</title>
        <authorList>
            <person name="Leon M.J."/>
            <person name="De La Haba R."/>
            <person name="Sanchez-Porro C."/>
            <person name="Ventosa A."/>
        </authorList>
    </citation>
    <scope>NUCLEOTIDE SEQUENCE [LARGE SCALE GENOMIC DNA]</scope>
    <source>
        <strain evidence="2">ag22IC6-196</strain>
    </source>
</reference>
<organism evidence="1 2">
    <name type="scientific">Spiribacter roseus</name>
    <dbReference type="NCBI Taxonomy" id="1855875"/>
    <lineage>
        <taxon>Bacteria</taxon>
        <taxon>Pseudomonadati</taxon>
        <taxon>Pseudomonadota</taxon>
        <taxon>Gammaproteobacteria</taxon>
        <taxon>Chromatiales</taxon>
        <taxon>Ectothiorhodospiraceae</taxon>
        <taxon>Spiribacter</taxon>
    </lineage>
</organism>
<evidence type="ECO:0000313" key="1">
    <source>
        <dbReference type="EMBL" id="MEX0372774.1"/>
    </source>
</evidence>
<keyword evidence="2" id="KW-1185">Reference proteome</keyword>
<sequence>MVNHATGAGADTPEVGTVATGDRPLILCFVAYCLCGYCSGGSVRTIGNFVDHLADEFDIRIGKCDRDAVDTEPYPSVRVDAWNADGQVQVFCVSDKTVNLCGIAKLLRETPHDVSYFNSFFAFEFSKFSPLTRRLGWAPLTALGVGSAMVEPSDIDEAYGLLATRHRSCA</sequence>
<dbReference type="EMBL" id="JBAKFG010000002">
    <property type="protein sequence ID" value="MEX0372774.1"/>
    <property type="molecule type" value="Genomic_DNA"/>
</dbReference>